<accession>A0A8D9D157</accession>
<gene>
    <name evidence="1" type="ORF">BRAPAZ1V2_A06P08970.2</name>
</gene>
<dbReference type="Proteomes" id="UP000694005">
    <property type="component" value="Chromosome A06"/>
</dbReference>
<dbReference type="AlphaFoldDB" id="A0A8D9D157"/>
<dbReference type="EMBL" id="LS974622">
    <property type="protein sequence ID" value="CAG7868657.1"/>
    <property type="molecule type" value="Genomic_DNA"/>
</dbReference>
<dbReference type="Gramene" id="A06p08970.2_BraZ1">
    <property type="protein sequence ID" value="A06p08970.2_BraZ1.CDS"/>
    <property type="gene ID" value="A06g08970.2_BraZ1"/>
</dbReference>
<name>A0A8D9D157_BRACM</name>
<organism evidence="1 2">
    <name type="scientific">Brassica campestris</name>
    <name type="common">Field mustard</name>
    <dbReference type="NCBI Taxonomy" id="3711"/>
    <lineage>
        <taxon>Eukaryota</taxon>
        <taxon>Viridiplantae</taxon>
        <taxon>Streptophyta</taxon>
        <taxon>Embryophyta</taxon>
        <taxon>Tracheophyta</taxon>
        <taxon>Spermatophyta</taxon>
        <taxon>Magnoliopsida</taxon>
        <taxon>eudicotyledons</taxon>
        <taxon>Gunneridae</taxon>
        <taxon>Pentapetalae</taxon>
        <taxon>rosids</taxon>
        <taxon>malvids</taxon>
        <taxon>Brassicales</taxon>
        <taxon>Brassicaceae</taxon>
        <taxon>Brassiceae</taxon>
        <taxon>Brassica</taxon>
    </lineage>
</organism>
<reference evidence="1 2" key="1">
    <citation type="submission" date="2021-07" db="EMBL/GenBank/DDBJ databases">
        <authorList>
            <consortium name="Genoscope - CEA"/>
            <person name="William W."/>
        </authorList>
    </citation>
    <scope>NUCLEOTIDE SEQUENCE [LARGE SCALE GENOMIC DNA]</scope>
</reference>
<protein>
    <submittedName>
        <fullName evidence="1">Uncharacterized protein</fullName>
    </submittedName>
</protein>
<feature type="non-terminal residue" evidence="1">
    <location>
        <position position="49"/>
    </location>
</feature>
<proteinExistence type="predicted"/>
<sequence>MGKNNVRLQMKLVHSNFASLLLFLLRFILMDSLSSPRTGGKQLSVSSMV</sequence>
<evidence type="ECO:0000313" key="2">
    <source>
        <dbReference type="Proteomes" id="UP000694005"/>
    </source>
</evidence>
<evidence type="ECO:0000313" key="1">
    <source>
        <dbReference type="EMBL" id="CAG7868657.1"/>
    </source>
</evidence>